<comment type="subcellular location">
    <subcellularLocation>
        <location evidence="1">Membrane</location>
        <topology evidence="1">Single-pass membrane protein</topology>
    </subcellularLocation>
</comment>
<comment type="catalytic activity">
    <reaction evidence="13">
        <text>L-seryl-[protein] + ATP = O-phospho-L-seryl-[protein] + ADP + H(+)</text>
        <dbReference type="Rhea" id="RHEA:17989"/>
        <dbReference type="Rhea" id="RHEA-COMP:9863"/>
        <dbReference type="Rhea" id="RHEA-COMP:11604"/>
        <dbReference type="ChEBI" id="CHEBI:15378"/>
        <dbReference type="ChEBI" id="CHEBI:29999"/>
        <dbReference type="ChEBI" id="CHEBI:30616"/>
        <dbReference type="ChEBI" id="CHEBI:83421"/>
        <dbReference type="ChEBI" id="CHEBI:456216"/>
        <dbReference type="EC" id="2.7.11.1"/>
    </reaction>
</comment>
<dbReference type="InterPro" id="IPR008271">
    <property type="entry name" value="Ser/Thr_kinase_AS"/>
</dbReference>
<dbReference type="Gene3D" id="3.30.200.20">
    <property type="entry name" value="Phosphorylase Kinase, domain 1"/>
    <property type="match status" value="1"/>
</dbReference>
<evidence type="ECO:0000256" key="4">
    <source>
        <dbReference type="ARBA" id="ARBA00022553"/>
    </source>
</evidence>
<evidence type="ECO:0000256" key="12">
    <source>
        <dbReference type="ARBA" id="ARBA00047899"/>
    </source>
</evidence>
<dbReference type="PROSITE" id="PS00107">
    <property type="entry name" value="PROTEIN_KINASE_ATP"/>
    <property type="match status" value="1"/>
</dbReference>
<dbReference type="GO" id="GO:0016020">
    <property type="term" value="C:membrane"/>
    <property type="evidence" value="ECO:0007669"/>
    <property type="project" value="UniProtKB-SubCell"/>
</dbReference>
<protein>
    <recommendedName>
        <fullName evidence="2">non-specific serine/threonine protein kinase</fullName>
        <ecNumber evidence="2">2.7.11.1</ecNumber>
    </recommendedName>
</protein>
<reference evidence="19" key="2">
    <citation type="journal article" date="2023" name="Int. J. Mol. Sci.">
        <title>De Novo Assembly and Annotation of 11 Diverse Shrub Willow (Salix) Genomes Reveals Novel Gene Organization in Sex-Linked Regions.</title>
        <authorList>
            <person name="Hyden B."/>
            <person name="Feng K."/>
            <person name="Yates T.B."/>
            <person name="Jawdy S."/>
            <person name="Cereghino C."/>
            <person name="Smart L.B."/>
            <person name="Muchero W."/>
        </authorList>
    </citation>
    <scope>NUCLEOTIDE SEQUENCE</scope>
    <source>
        <tissue evidence="19">Shoot tip</tissue>
    </source>
</reference>
<dbReference type="InterPro" id="IPR000719">
    <property type="entry name" value="Prot_kinase_dom"/>
</dbReference>
<comment type="catalytic activity">
    <reaction evidence="12">
        <text>L-threonyl-[protein] + ATP = O-phospho-L-threonyl-[protein] + ADP + H(+)</text>
        <dbReference type="Rhea" id="RHEA:46608"/>
        <dbReference type="Rhea" id="RHEA-COMP:11060"/>
        <dbReference type="Rhea" id="RHEA-COMP:11605"/>
        <dbReference type="ChEBI" id="CHEBI:15378"/>
        <dbReference type="ChEBI" id="CHEBI:30013"/>
        <dbReference type="ChEBI" id="CHEBI:30616"/>
        <dbReference type="ChEBI" id="CHEBI:61977"/>
        <dbReference type="ChEBI" id="CHEBI:456216"/>
        <dbReference type="EC" id="2.7.11.1"/>
    </reaction>
</comment>
<feature type="binding site" evidence="14">
    <location>
        <position position="190"/>
    </location>
    <ligand>
        <name>ATP</name>
        <dbReference type="ChEBI" id="CHEBI:30616"/>
    </ligand>
</feature>
<dbReference type="EC" id="2.7.11.1" evidence="2"/>
<accession>A0A9Q0WFL1</accession>
<keyword evidence="9 14" id="KW-0067">ATP-binding</keyword>
<evidence type="ECO:0000256" key="11">
    <source>
        <dbReference type="ARBA" id="ARBA00023136"/>
    </source>
</evidence>
<feature type="transmembrane region" description="Helical" evidence="17">
    <location>
        <begin position="34"/>
        <end position="58"/>
    </location>
</feature>
<keyword evidence="10 17" id="KW-1133">Transmembrane helix</keyword>
<keyword evidence="8" id="KW-0418">Kinase</keyword>
<evidence type="ECO:0000256" key="17">
    <source>
        <dbReference type="SAM" id="Phobius"/>
    </source>
</evidence>
<feature type="domain" description="Protein kinase" evidence="18">
    <location>
        <begin position="162"/>
        <end position="426"/>
    </location>
</feature>
<evidence type="ECO:0000256" key="15">
    <source>
        <dbReference type="RuleBase" id="RU000304"/>
    </source>
</evidence>
<dbReference type="PROSITE" id="PS50011">
    <property type="entry name" value="PROTEIN_KINASE_DOM"/>
    <property type="match status" value="1"/>
</dbReference>
<feature type="region of interest" description="Disordered" evidence="16">
    <location>
        <begin position="114"/>
        <end position="134"/>
    </location>
</feature>
<dbReference type="AlphaFoldDB" id="A0A9Q0WFL1"/>
<reference evidence="19" key="1">
    <citation type="submission" date="2022-11" db="EMBL/GenBank/DDBJ databases">
        <authorList>
            <person name="Hyden B.L."/>
            <person name="Feng K."/>
            <person name="Yates T."/>
            <person name="Jawdy S."/>
            <person name="Smart L.B."/>
            <person name="Muchero W."/>
        </authorList>
    </citation>
    <scope>NUCLEOTIDE SEQUENCE</scope>
    <source>
        <tissue evidence="19">Shoot tip</tissue>
    </source>
</reference>
<dbReference type="InterPro" id="IPR011009">
    <property type="entry name" value="Kinase-like_dom_sf"/>
</dbReference>
<sequence length="482" mass="53511">MSDFDTETKINTTTTDYSLPHKLTSTTPFLNLKLYVLIAILLICVLLLSFFIFLCVHLRRASRKRNRMRVKHSSGSIPLVSKEIVEIKDLDLKENKEKDEGKVVNMGFVKMESSGGGGDVEMGKKSGASSSSISDDVSSVEENIGWGRWYSLKELEIATRGFAEENVIGEGGYGVVYRGVLQDGSVVAVKNLLNNKGQAEKEFKVEVEVIGKVRHKNLVRLIGYCAEGASRMLVYEYVDNGNLEQWLHGDVGPVSPLTWDIRMNIAIGTAKGLAYLHEGLEPKVVHRDVKSSNILLDRKWNPKVSDFGLAKLLGSEASYVTTRVMGTFGYVSPDYASTGMLNEGSDVYSFGVLLMELITGRSPVDYSRPAGETNLVDWFKGMVASHRGEDLIDPLIEVPPAPRALKRTLLICLRCIDLDARKRPKMGQVVHMLEADDFPFRAELRSVRGRDPHPSHAGISNKLPHPTKHPDSGADVEKPRRR</sequence>
<dbReference type="PANTHER" id="PTHR47984:SF31">
    <property type="entry name" value="OS03G0227900 PROTEIN"/>
    <property type="match status" value="1"/>
</dbReference>
<evidence type="ECO:0000256" key="7">
    <source>
        <dbReference type="ARBA" id="ARBA00022741"/>
    </source>
</evidence>
<evidence type="ECO:0000256" key="6">
    <source>
        <dbReference type="ARBA" id="ARBA00022692"/>
    </source>
</evidence>
<dbReference type="SMART" id="SM00220">
    <property type="entry name" value="S_TKc"/>
    <property type="match status" value="1"/>
</dbReference>
<dbReference type="CDD" id="cd14066">
    <property type="entry name" value="STKc_IRAK"/>
    <property type="match status" value="1"/>
</dbReference>
<dbReference type="EMBL" id="JAPFFK010000004">
    <property type="protein sequence ID" value="KAJ6766089.1"/>
    <property type="molecule type" value="Genomic_DNA"/>
</dbReference>
<dbReference type="Proteomes" id="UP001151532">
    <property type="component" value="Chromosome 4"/>
</dbReference>
<evidence type="ECO:0000256" key="5">
    <source>
        <dbReference type="ARBA" id="ARBA00022679"/>
    </source>
</evidence>
<evidence type="ECO:0000313" key="19">
    <source>
        <dbReference type="EMBL" id="KAJ6766089.1"/>
    </source>
</evidence>
<evidence type="ECO:0000256" key="13">
    <source>
        <dbReference type="ARBA" id="ARBA00048679"/>
    </source>
</evidence>
<proteinExistence type="inferred from homology"/>
<evidence type="ECO:0000313" key="20">
    <source>
        <dbReference type="Proteomes" id="UP001151532"/>
    </source>
</evidence>
<keyword evidence="6 17" id="KW-0812">Transmembrane</keyword>
<gene>
    <name evidence="19" type="ORF">OIU79_022120</name>
</gene>
<feature type="compositionally biased region" description="Low complexity" evidence="16">
    <location>
        <begin position="125"/>
        <end position="134"/>
    </location>
</feature>
<evidence type="ECO:0000256" key="16">
    <source>
        <dbReference type="SAM" id="MobiDB-lite"/>
    </source>
</evidence>
<evidence type="ECO:0000256" key="10">
    <source>
        <dbReference type="ARBA" id="ARBA00022989"/>
    </source>
</evidence>
<feature type="region of interest" description="Disordered" evidence="16">
    <location>
        <begin position="447"/>
        <end position="482"/>
    </location>
</feature>
<dbReference type="GO" id="GO:0005524">
    <property type="term" value="F:ATP binding"/>
    <property type="evidence" value="ECO:0007669"/>
    <property type="project" value="UniProtKB-UniRule"/>
</dbReference>
<evidence type="ECO:0000256" key="1">
    <source>
        <dbReference type="ARBA" id="ARBA00004167"/>
    </source>
</evidence>
<dbReference type="GO" id="GO:0004674">
    <property type="term" value="F:protein serine/threonine kinase activity"/>
    <property type="evidence" value="ECO:0007669"/>
    <property type="project" value="UniProtKB-KW"/>
</dbReference>
<dbReference type="FunFam" id="3.30.200.20:FF:000173">
    <property type="entry name" value="Probable serine/threonine-protein kinase At1g01540"/>
    <property type="match status" value="1"/>
</dbReference>
<dbReference type="OrthoDB" id="4062651at2759"/>
<keyword evidence="20" id="KW-1185">Reference proteome</keyword>
<comment type="similarity">
    <text evidence="15">Belongs to the protein kinase superfamily.</text>
</comment>
<dbReference type="SUPFAM" id="SSF56112">
    <property type="entry name" value="Protein kinase-like (PK-like)"/>
    <property type="match status" value="1"/>
</dbReference>
<dbReference type="InterPro" id="IPR052232">
    <property type="entry name" value="RLK_Ser/Thr-Kinase"/>
</dbReference>
<evidence type="ECO:0000259" key="18">
    <source>
        <dbReference type="PROSITE" id="PS50011"/>
    </source>
</evidence>
<name>A0A9Q0WFL1_SALPP</name>
<keyword evidence="3 15" id="KW-0723">Serine/threonine-protein kinase</keyword>
<keyword evidence="7 14" id="KW-0547">Nucleotide-binding</keyword>
<evidence type="ECO:0000256" key="8">
    <source>
        <dbReference type="ARBA" id="ARBA00022777"/>
    </source>
</evidence>
<evidence type="ECO:0000256" key="14">
    <source>
        <dbReference type="PROSITE-ProRule" id="PRU10141"/>
    </source>
</evidence>
<feature type="compositionally biased region" description="Basic and acidic residues" evidence="16">
    <location>
        <begin position="468"/>
        <end position="482"/>
    </location>
</feature>
<organism evidence="19 20">
    <name type="scientific">Salix purpurea</name>
    <name type="common">Purple osier willow</name>
    <dbReference type="NCBI Taxonomy" id="77065"/>
    <lineage>
        <taxon>Eukaryota</taxon>
        <taxon>Viridiplantae</taxon>
        <taxon>Streptophyta</taxon>
        <taxon>Embryophyta</taxon>
        <taxon>Tracheophyta</taxon>
        <taxon>Spermatophyta</taxon>
        <taxon>Magnoliopsida</taxon>
        <taxon>eudicotyledons</taxon>
        <taxon>Gunneridae</taxon>
        <taxon>Pentapetalae</taxon>
        <taxon>rosids</taxon>
        <taxon>fabids</taxon>
        <taxon>Malpighiales</taxon>
        <taxon>Salicaceae</taxon>
        <taxon>Saliceae</taxon>
        <taxon>Salix</taxon>
    </lineage>
</organism>
<comment type="caution">
    <text evidence="19">The sequence shown here is derived from an EMBL/GenBank/DDBJ whole genome shotgun (WGS) entry which is preliminary data.</text>
</comment>
<keyword evidence="5" id="KW-0808">Transferase</keyword>
<dbReference type="PANTHER" id="PTHR47984">
    <property type="entry name" value="OS01G0323000 PROTEIN"/>
    <property type="match status" value="1"/>
</dbReference>
<keyword evidence="4" id="KW-0597">Phosphoprotein</keyword>
<dbReference type="PROSITE" id="PS00108">
    <property type="entry name" value="PROTEIN_KINASE_ST"/>
    <property type="match status" value="1"/>
</dbReference>
<dbReference type="Gene3D" id="1.10.510.10">
    <property type="entry name" value="Transferase(Phosphotransferase) domain 1"/>
    <property type="match status" value="1"/>
</dbReference>
<dbReference type="Pfam" id="PF00069">
    <property type="entry name" value="Pkinase"/>
    <property type="match status" value="1"/>
</dbReference>
<evidence type="ECO:0000256" key="3">
    <source>
        <dbReference type="ARBA" id="ARBA00022527"/>
    </source>
</evidence>
<dbReference type="InterPro" id="IPR017441">
    <property type="entry name" value="Protein_kinase_ATP_BS"/>
</dbReference>
<evidence type="ECO:0000256" key="2">
    <source>
        <dbReference type="ARBA" id="ARBA00012513"/>
    </source>
</evidence>
<keyword evidence="11 17" id="KW-0472">Membrane</keyword>
<dbReference type="FunFam" id="1.10.510.10:FF:000035">
    <property type="entry name" value="Putative receptor-like serine/threonine-protein kinase"/>
    <property type="match status" value="1"/>
</dbReference>
<evidence type="ECO:0000256" key="9">
    <source>
        <dbReference type="ARBA" id="ARBA00022840"/>
    </source>
</evidence>